<comment type="caution">
    <text evidence="3">The sequence shown here is derived from an EMBL/GenBank/DDBJ whole genome shotgun (WGS) entry which is preliminary data.</text>
</comment>
<dbReference type="Proteomes" id="UP001528040">
    <property type="component" value="Unassembled WGS sequence"/>
</dbReference>
<feature type="compositionally biased region" description="Basic residues" evidence="1">
    <location>
        <begin position="390"/>
        <end position="400"/>
    </location>
</feature>
<dbReference type="InterPro" id="IPR043129">
    <property type="entry name" value="ATPase_NBD"/>
</dbReference>
<dbReference type="SUPFAM" id="SSF53067">
    <property type="entry name" value="Actin-like ATPase domain"/>
    <property type="match status" value="1"/>
</dbReference>
<evidence type="ECO:0008006" key="5">
    <source>
        <dbReference type="Google" id="ProtNLM"/>
    </source>
</evidence>
<dbReference type="EMBL" id="JAQIIO010000005">
    <property type="protein sequence ID" value="MDA5094554.1"/>
    <property type="molecule type" value="Genomic_DNA"/>
</dbReference>
<name>A0ABT4W215_9RHOB</name>
<feature type="compositionally biased region" description="Basic residues" evidence="1">
    <location>
        <begin position="427"/>
        <end position="438"/>
    </location>
</feature>
<keyword evidence="2" id="KW-0472">Membrane</keyword>
<feature type="compositionally biased region" description="Pro residues" evidence="1">
    <location>
        <begin position="232"/>
        <end position="244"/>
    </location>
</feature>
<accession>A0ABT4W215</accession>
<keyword evidence="2" id="KW-0812">Transmembrane</keyword>
<feature type="compositionally biased region" description="Polar residues" evidence="1">
    <location>
        <begin position="182"/>
        <end position="191"/>
    </location>
</feature>
<feature type="compositionally biased region" description="Low complexity" evidence="1">
    <location>
        <begin position="402"/>
        <end position="420"/>
    </location>
</feature>
<feature type="compositionally biased region" description="Polar residues" evidence="1">
    <location>
        <begin position="215"/>
        <end position="227"/>
    </location>
</feature>
<organism evidence="3 4">
    <name type="scientific">Aliiroseovarius salicola</name>
    <dbReference type="NCBI Taxonomy" id="3009082"/>
    <lineage>
        <taxon>Bacteria</taxon>
        <taxon>Pseudomonadati</taxon>
        <taxon>Pseudomonadota</taxon>
        <taxon>Alphaproteobacteria</taxon>
        <taxon>Rhodobacterales</taxon>
        <taxon>Paracoccaceae</taxon>
        <taxon>Aliiroseovarius</taxon>
    </lineage>
</organism>
<reference evidence="3 4" key="1">
    <citation type="submission" date="2023-01" db="EMBL/GenBank/DDBJ databases">
        <authorList>
            <person name="Yoon J.-W."/>
        </authorList>
    </citation>
    <scope>NUCLEOTIDE SEQUENCE [LARGE SCALE GENOMIC DNA]</scope>
    <source>
        <strain evidence="3 4">KMU-50</strain>
    </source>
</reference>
<feature type="compositionally biased region" description="Basic and acidic residues" evidence="1">
    <location>
        <begin position="281"/>
        <end position="297"/>
    </location>
</feature>
<feature type="region of interest" description="Disordered" evidence="1">
    <location>
        <begin position="175"/>
        <end position="438"/>
    </location>
</feature>
<evidence type="ECO:0000256" key="2">
    <source>
        <dbReference type="SAM" id="Phobius"/>
    </source>
</evidence>
<keyword evidence="4" id="KW-1185">Reference proteome</keyword>
<feature type="compositionally biased region" description="Basic and acidic residues" evidence="1">
    <location>
        <begin position="253"/>
        <end position="265"/>
    </location>
</feature>
<gene>
    <name evidence="3" type="ORF">O2N63_10705</name>
</gene>
<feature type="compositionally biased region" description="Polar residues" evidence="1">
    <location>
        <begin position="266"/>
        <end position="280"/>
    </location>
</feature>
<keyword evidence="2" id="KW-1133">Transmembrane helix</keyword>
<dbReference type="RefSeq" id="WP_271054264.1">
    <property type="nucleotide sequence ID" value="NZ_JAQIIO010000005.1"/>
</dbReference>
<evidence type="ECO:0000313" key="4">
    <source>
        <dbReference type="Proteomes" id="UP001528040"/>
    </source>
</evidence>
<proteinExistence type="predicted"/>
<sequence length="940" mass="99735">MKPNFALDLTHEGIGLMYRGNGGWLLVGEAPHDAPNLASSLAMMRQHAVDLESDGFTVKLIIPPSQILFTTVTAPGPDDATREARIREGLEGLTPYAVDELVFDWHAEDEMAHVAVVARDTLAEAEAFANENQLNPICFAARARGSFEREAQFGLTSCAGEYIPSGATIEPDLESLPELMGSGSTSASADTPTPEHVSPQETTAPKDAAHAPDSDPSTAVQSPSGNEISDLPPEPPVLAPFPPDFEPDSQISEVERDVRPEERKASNTASASDISGTHASETSDRAAAKQPVKVKEKAKQKRGTAKNSAVPQASETLAFSSQRSETDADTPSVATPPPNEGLPSRIAMALPEKNAPSAAEREVPVEVHVPVTAPNLDTPEDETAPEPKRQVTRKTLRKAAQKGLTGASAAAKATKALAKSTSEKAQKARKSVRKKPAKTIKRNEAEIMVTKVAPPPSGSISAKAGTEMSRKSAAQKRALKEAEALTIFGARRSDITGEQPRYLGLALVLGLLLFIAVLAVWSMFFFSKETTNLFPEREDQFDGAISTGVDTPSDLEADPTIAAAPYPHLTRDDIIASDEDQQLDSALVEADEGRHNETLSPEAAETRYAATGIWERAPDPLEDPTGGTIDGLYVASIDPVTSGHDAVALPSQRIGELRRDAIDDFARRPPPPSGTRFDLDERGLVRATPEGALTQDGFYVFAGQPPLVPPARPEGVIPDAPVVTELVNADPDLQDIRPRQRPDGLVEQSERRILGGRSLQELAAIRPMPRPQSPQALAQAEAIANAVANASNDEEAAAAAAAVVAPTQQAVNRSLQPKSRPTGFEKIIADAKAASDASDGSVVVAAAPQNQTVTPSIPTRASVAKQATIKNAISLRKVALIGIYGSSAKRSALVRLSSGRYVKVGIGDRLDGGRVVSISESQLVYKKGSRTTTLKILPFS</sequence>
<feature type="transmembrane region" description="Helical" evidence="2">
    <location>
        <begin position="502"/>
        <end position="526"/>
    </location>
</feature>
<evidence type="ECO:0000313" key="3">
    <source>
        <dbReference type="EMBL" id="MDA5094554.1"/>
    </source>
</evidence>
<evidence type="ECO:0000256" key="1">
    <source>
        <dbReference type="SAM" id="MobiDB-lite"/>
    </source>
</evidence>
<protein>
    <recommendedName>
        <fullName evidence="5">Type IV pilus biogenesis</fullName>
    </recommendedName>
</protein>
<feature type="compositionally biased region" description="Polar residues" evidence="1">
    <location>
        <begin position="305"/>
        <end position="323"/>
    </location>
</feature>